<protein>
    <submittedName>
        <fullName evidence="1">Uncharacterized protein</fullName>
    </submittedName>
</protein>
<reference evidence="1" key="1">
    <citation type="journal article" date="2014" name="Front. Microbiol.">
        <title>High frequency of phylogenetically diverse reductive dehalogenase-homologous genes in deep subseafloor sedimentary metagenomes.</title>
        <authorList>
            <person name="Kawai M."/>
            <person name="Futagami T."/>
            <person name="Toyoda A."/>
            <person name="Takaki Y."/>
            <person name="Nishi S."/>
            <person name="Hori S."/>
            <person name="Arai W."/>
            <person name="Tsubouchi T."/>
            <person name="Morono Y."/>
            <person name="Uchiyama I."/>
            <person name="Ito T."/>
            <person name="Fujiyama A."/>
            <person name="Inagaki F."/>
            <person name="Takami H."/>
        </authorList>
    </citation>
    <scope>NUCLEOTIDE SEQUENCE</scope>
    <source>
        <strain evidence="1">Expedition CK06-06</strain>
    </source>
</reference>
<evidence type="ECO:0000313" key="1">
    <source>
        <dbReference type="EMBL" id="GAI72924.1"/>
    </source>
</evidence>
<sequence length="84" mass="9922">MTLDKAIELSKLLDFKRIRLFSRDEMDAIHLLIEAGKFIKLQRKSIFKAEIRWLPGETPETAPRRSLHHIREVLSSPWGREPKE</sequence>
<dbReference type="AlphaFoldDB" id="X1SYL6"/>
<dbReference type="EMBL" id="BARW01012611">
    <property type="protein sequence ID" value="GAI72924.1"/>
    <property type="molecule type" value="Genomic_DNA"/>
</dbReference>
<proteinExistence type="predicted"/>
<organism evidence="1">
    <name type="scientific">marine sediment metagenome</name>
    <dbReference type="NCBI Taxonomy" id="412755"/>
    <lineage>
        <taxon>unclassified sequences</taxon>
        <taxon>metagenomes</taxon>
        <taxon>ecological metagenomes</taxon>
    </lineage>
</organism>
<name>X1SYL6_9ZZZZ</name>
<gene>
    <name evidence="1" type="ORF">S12H4_23642</name>
</gene>
<accession>X1SYL6</accession>
<comment type="caution">
    <text evidence="1">The sequence shown here is derived from an EMBL/GenBank/DDBJ whole genome shotgun (WGS) entry which is preliminary data.</text>
</comment>